<proteinExistence type="predicted"/>
<protein>
    <submittedName>
        <fullName evidence="1">Uncharacterized protein</fullName>
    </submittedName>
</protein>
<accession>A0A6A5SP42</accession>
<sequence length="212" mass="24135">MTSEGASSNSDCTPPPVFHSFALINMPTWQQKQGANFRTRLEKMDAEIKCLLQERDSITQQQHCMQKFVLLSVDRRPCADSADRELDRAFVFRNIELLVLTPSSLKRFLDWDMFDVNRTPRKCAHRLTVELSTPEWWFSSSYGEAVDYLDTLLDTTRPTGTQIHFAVKGKIEAATGFDVAIVPSMCAAKEKGMRVSVTHGSGHIFDFERPRE</sequence>
<dbReference type="AlphaFoldDB" id="A0A6A5SP42"/>
<organism evidence="1 2">
    <name type="scientific">Clathrospora elynae</name>
    <dbReference type="NCBI Taxonomy" id="706981"/>
    <lineage>
        <taxon>Eukaryota</taxon>
        <taxon>Fungi</taxon>
        <taxon>Dikarya</taxon>
        <taxon>Ascomycota</taxon>
        <taxon>Pezizomycotina</taxon>
        <taxon>Dothideomycetes</taxon>
        <taxon>Pleosporomycetidae</taxon>
        <taxon>Pleosporales</taxon>
        <taxon>Diademaceae</taxon>
        <taxon>Clathrospora</taxon>
    </lineage>
</organism>
<dbReference type="Proteomes" id="UP000800038">
    <property type="component" value="Unassembled WGS sequence"/>
</dbReference>
<evidence type="ECO:0000313" key="2">
    <source>
        <dbReference type="Proteomes" id="UP000800038"/>
    </source>
</evidence>
<keyword evidence="2" id="KW-1185">Reference proteome</keyword>
<name>A0A6A5SP42_9PLEO</name>
<gene>
    <name evidence="1" type="ORF">EJ02DRAFT_435640</name>
</gene>
<evidence type="ECO:0000313" key="1">
    <source>
        <dbReference type="EMBL" id="KAF1940346.1"/>
    </source>
</evidence>
<dbReference type="EMBL" id="ML976064">
    <property type="protein sequence ID" value="KAF1940346.1"/>
    <property type="molecule type" value="Genomic_DNA"/>
</dbReference>
<reference evidence="1" key="1">
    <citation type="journal article" date="2020" name="Stud. Mycol.">
        <title>101 Dothideomycetes genomes: a test case for predicting lifestyles and emergence of pathogens.</title>
        <authorList>
            <person name="Haridas S."/>
            <person name="Albert R."/>
            <person name="Binder M."/>
            <person name="Bloem J."/>
            <person name="Labutti K."/>
            <person name="Salamov A."/>
            <person name="Andreopoulos B."/>
            <person name="Baker S."/>
            <person name="Barry K."/>
            <person name="Bills G."/>
            <person name="Bluhm B."/>
            <person name="Cannon C."/>
            <person name="Castanera R."/>
            <person name="Culley D."/>
            <person name="Daum C."/>
            <person name="Ezra D."/>
            <person name="Gonzalez J."/>
            <person name="Henrissat B."/>
            <person name="Kuo A."/>
            <person name="Liang C."/>
            <person name="Lipzen A."/>
            <person name="Lutzoni F."/>
            <person name="Magnuson J."/>
            <person name="Mondo S."/>
            <person name="Nolan M."/>
            <person name="Ohm R."/>
            <person name="Pangilinan J."/>
            <person name="Park H.-J."/>
            <person name="Ramirez L."/>
            <person name="Alfaro M."/>
            <person name="Sun H."/>
            <person name="Tritt A."/>
            <person name="Yoshinaga Y."/>
            <person name="Zwiers L.-H."/>
            <person name="Turgeon B."/>
            <person name="Goodwin S."/>
            <person name="Spatafora J."/>
            <person name="Crous P."/>
            <person name="Grigoriev I."/>
        </authorList>
    </citation>
    <scope>NUCLEOTIDE SEQUENCE</scope>
    <source>
        <strain evidence="1">CBS 161.51</strain>
    </source>
</reference>